<sequence>MGIVNVTPDSFFATARTQEADVAIERGQLLFEQGADIVDVGGESTRPGATPVDEATELARVLPVVRALSTLGRVSIDTTKRTVAEASVEAGATLVNDVSGTLARCAGDAGVGWVAMHAQGTPQTMQENPYYDDVVAEVEAWFQVKAEEAHGAGVNELWLDPGIGFGKTAEHNWTLLRHCDELAVCAENLGATLLVGTSRKGFLGDASGGSDVDDRLPASLATALVAMETGAGMVRVHDVKESVQAARVMFEMVKAS</sequence>
<dbReference type="InterPro" id="IPR045031">
    <property type="entry name" value="DHP_synth-like"/>
</dbReference>
<keyword evidence="7" id="KW-0460">Magnesium</keyword>
<dbReference type="EC" id="2.5.1.15" evidence="4"/>
<evidence type="ECO:0000256" key="1">
    <source>
        <dbReference type="ARBA" id="ARBA00000012"/>
    </source>
</evidence>
<dbReference type="InterPro" id="IPR006390">
    <property type="entry name" value="DHP_synth_dom"/>
</dbReference>
<dbReference type="GO" id="GO:0005829">
    <property type="term" value="C:cytosol"/>
    <property type="evidence" value="ECO:0007669"/>
    <property type="project" value="TreeGrafter"/>
</dbReference>
<accession>A0A6J7E540</accession>
<dbReference type="PROSITE" id="PS00793">
    <property type="entry name" value="DHPS_2"/>
    <property type="match status" value="1"/>
</dbReference>
<dbReference type="PROSITE" id="PS50972">
    <property type="entry name" value="PTERIN_BINDING"/>
    <property type="match status" value="1"/>
</dbReference>
<evidence type="ECO:0000256" key="8">
    <source>
        <dbReference type="ARBA" id="ARBA00022909"/>
    </source>
</evidence>
<dbReference type="NCBIfam" id="TIGR01496">
    <property type="entry name" value="DHPS"/>
    <property type="match status" value="1"/>
</dbReference>
<dbReference type="GO" id="GO:0046872">
    <property type="term" value="F:metal ion binding"/>
    <property type="evidence" value="ECO:0007669"/>
    <property type="project" value="UniProtKB-KW"/>
</dbReference>
<organism evidence="11">
    <name type="scientific">freshwater metagenome</name>
    <dbReference type="NCBI Taxonomy" id="449393"/>
    <lineage>
        <taxon>unclassified sequences</taxon>
        <taxon>metagenomes</taxon>
        <taxon>ecological metagenomes</taxon>
    </lineage>
</organism>
<evidence type="ECO:0000256" key="5">
    <source>
        <dbReference type="ARBA" id="ARBA00022679"/>
    </source>
</evidence>
<dbReference type="Pfam" id="PF00809">
    <property type="entry name" value="Pterin_bind"/>
    <property type="match status" value="1"/>
</dbReference>
<dbReference type="InterPro" id="IPR011005">
    <property type="entry name" value="Dihydropteroate_synth-like_sf"/>
</dbReference>
<dbReference type="EMBL" id="CAFABE010000011">
    <property type="protein sequence ID" value="CAB4820806.1"/>
    <property type="molecule type" value="Genomic_DNA"/>
</dbReference>
<feature type="domain" description="Pterin-binding" evidence="9">
    <location>
        <begin position="1"/>
        <end position="247"/>
    </location>
</feature>
<dbReference type="Gene3D" id="3.20.20.20">
    <property type="entry name" value="Dihydropteroate synthase-like"/>
    <property type="match status" value="1"/>
</dbReference>
<keyword evidence="5" id="KW-0808">Transferase</keyword>
<dbReference type="PANTHER" id="PTHR20941:SF1">
    <property type="entry name" value="FOLIC ACID SYNTHESIS PROTEIN FOL1"/>
    <property type="match status" value="1"/>
</dbReference>
<evidence type="ECO:0000256" key="6">
    <source>
        <dbReference type="ARBA" id="ARBA00022723"/>
    </source>
</evidence>
<dbReference type="GO" id="GO:0046654">
    <property type="term" value="P:tetrahydrofolate biosynthetic process"/>
    <property type="evidence" value="ECO:0007669"/>
    <property type="project" value="TreeGrafter"/>
</dbReference>
<protein>
    <recommendedName>
        <fullName evidence="4">dihydropteroate synthase</fullName>
        <ecNumber evidence="4">2.5.1.15</ecNumber>
    </recommendedName>
</protein>
<dbReference type="GO" id="GO:0046656">
    <property type="term" value="P:folic acid biosynthetic process"/>
    <property type="evidence" value="ECO:0007669"/>
    <property type="project" value="UniProtKB-KW"/>
</dbReference>
<dbReference type="CDD" id="cd00739">
    <property type="entry name" value="DHPS"/>
    <property type="match status" value="1"/>
</dbReference>
<dbReference type="InterPro" id="IPR000489">
    <property type="entry name" value="Pterin-binding_dom"/>
</dbReference>
<evidence type="ECO:0000256" key="7">
    <source>
        <dbReference type="ARBA" id="ARBA00022842"/>
    </source>
</evidence>
<evidence type="ECO:0000313" key="12">
    <source>
        <dbReference type="EMBL" id="CAB5006136.1"/>
    </source>
</evidence>
<reference evidence="11" key="1">
    <citation type="submission" date="2020-05" db="EMBL/GenBank/DDBJ databases">
        <authorList>
            <person name="Chiriac C."/>
            <person name="Salcher M."/>
            <person name="Ghai R."/>
            <person name="Kavagutti S V."/>
        </authorList>
    </citation>
    <scope>NUCLEOTIDE SEQUENCE</scope>
</reference>
<comment type="pathway">
    <text evidence="3">Cofactor biosynthesis; tetrahydrofolate biosynthesis; 7,8-dihydrofolate from 2-amino-4-hydroxy-6-hydroxymethyl-7,8-dihydropteridine diphosphate and 4-aminobenzoate: step 1/2.</text>
</comment>
<name>A0A6J7E540_9ZZZZ</name>
<evidence type="ECO:0000256" key="3">
    <source>
        <dbReference type="ARBA" id="ARBA00004763"/>
    </source>
</evidence>
<dbReference type="GO" id="GO:0004156">
    <property type="term" value="F:dihydropteroate synthase activity"/>
    <property type="evidence" value="ECO:0007669"/>
    <property type="project" value="UniProtKB-EC"/>
</dbReference>
<proteinExistence type="predicted"/>
<evidence type="ECO:0000256" key="4">
    <source>
        <dbReference type="ARBA" id="ARBA00012458"/>
    </source>
</evidence>
<keyword evidence="8" id="KW-0289">Folate biosynthesis</keyword>
<keyword evidence="6" id="KW-0479">Metal-binding</keyword>
<dbReference type="PANTHER" id="PTHR20941">
    <property type="entry name" value="FOLATE SYNTHESIS PROTEINS"/>
    <property type="match status" value="1"/>
</dbReference>
<evidence type="ECO:0000259" key="9">
    <source>
        <dbReference type="PROSITE" id="PS50972"/>
    </source>
</evidence>
<gene>
    <name evidence="10" type="ORF">UFOPK3164_00400</name>
    <name evidence="11" type="ORF">UFOPK3427_01059</name>
    <name evidence="12" type="ORF">UFOPK4112_00027</name>
</gene>
<comment type="cofactor">
    <cofactor evidence="2">
        <name>Mg(2+)</name>
        <dbReference type="ChEBI" id="CHEBI:18420"/>
    </cofactor>
</comment>
<evidence type="ECO:0000256" key="2">
    <source>
        <dbReference type="ARBA" id="ARBA00001946"/>
    </source>
</evidence>
<evidence type="ECO:0000313" key="10">
    <source>
        <dbReference type="EMBL" id="CAB4820806.1"/>
    </source>
</evidence>
<dbReference type="EMBL" id="CAFBPM010000001">
    <property type="protein sequence ID" value="CAB5006136.1"/>
    <property type="molecule type" value="Genomic_DNA"/>
</dbReference>
<dbReference type="AlphaFoldDB" id="A0A6J7E540"/>
<dbReference type="SUPFAM" id="SSF51717">
    <property type="entry name" value="Dihydropteroate synthetase-like"/>
    <property type="match status" value="1"/>
</dbReference>
<comment type="catalytic activity">
    <reaction evidence="1">
        <text>(7,8-dihydropterin-6-yl)methyl diphosphate + 4-aminobenzoate = 7,8-dihydropteroate + diphosphate</text>
        <dbReference type="Rhea" id="RHEA:19949"/>
        <dbReference type="ChEBI" id="CHEBI:17836"/>
        <dbReference type="ChEBI" id="CHEBI:17839"/>
        <dbReference type="ChEBI" id="CHEBI:33019"/>
        <dbReference type="ChEBI" id="CHEBI:72950"/>
        <dbReference type="EC" id="2.5.1.15"/>
    </reaction>
</comment>
<dbReference type="EMBL" id="CAFBLT010000001">
    <property type="protein sequence ID" value="CAB4874853.1"/>
    <property type="molecule type" value="Genomic_DNA"/>
</dbReference>
<evidence type="ECO:0000313" key="11">
    <source>
        <dbReference type="EMBL" id="CAB4874853.1"/>
    </source>
</evidence>